<evidence type="ECO:0000313" key="2">
    <source>
        <dbReference type="Proteomes" id="UP001497444"/>
    </source>
</evidence>
<proteinExistence type="predicted"/>
<name>A0ABP0XBN4_9BRYO</name>
<sequence>MTIFPAIAICQFWSAVCNSSRIRSRCTVQSMWLILDELALPRRMIISVYELLMYGMRSRIDWMLSILALMKSCTYMSRPIRQPSVFWSSLNVLNFIDAGNKHRRSIASALLVISDLWSCRWRLCSGLSLTKIWTIHLVSLNMSTILPSSRYHAFNCKSGMMLCILRRKACRVSEDKRNLNPFILRAT</sequence>
<gene>
    <name evidence="1" type="ORF">CSSPJE1EN1_LOCUS21996</name>
</gene>
<dbReference type="Proteomes" id="UP001497444">
    <property type="component" value="Chromosome 7"/>
</dbReference>
<evidence type="ECO:0000313" key="1">
    <source>
        <dbReference type="EMBL" id="CAK9276518.1"/>
    </source>
</evidence>
<dbReference type="EMBL" id="OZ020102">
    <property type="protein sequence ID" value="CAK9276518.1"/>
    <property type="molecule type" value="Genomic_DNA"/>
</dbReference>
<reference evidence="1" key="1">
    <citation type="submission" date="2024-02" db="EMBL/GenBank/DDBJ databases">
        <authorList>
            <consortium name="ELIXIR-Norway"/>
            <consortium name="Elixir Norway"/>
        </authorList>
    </citation>
    <scope>NUCLEOTIDE SEQUENCE</scope>
</reference>
<accession>A0ABP0XBN4</accession>
<protein>
    <submittedName>
        <fullName evidence="1">Uncharacterized protein</fullName>
    </submittedName>
</protein>
<keyword evidence="2" id="KW-1185">Reference proteome</keyword>
<organism evidence="1 2">
    <name type="scientific">Sphagnum jensenii</name>
    <dbReference type="NCBI Taxonomy" id="128206"/>
    <lineage>
        <taxon>Eukaryota</taxon>
        <taxon>Viridiplantae</taxon>
        <taxon>Streptophyta</taxon>
        <taxon>Embryophyta</taxon>
        <taxon>Bryophyta</taxon>
        <taxon>Sphagnophytina</taxon>
        <taxon>Sphagnopsida</taxon>
        <taxon>Sphagnales</taxon>
        <taxon>Sphagnaceae</taxon>
        <taxon>Sphagnum</taxon>
    </lineage>
</organism>